<accession>A0A845VFG2</accession>
<evidence type="ECO:0000256" key="2">
    <source>
        <dbReference type="ARBA" id="ARBA00006228"/>
    </source>
</evidence>
<dbReference type="PANTHER" id="PTHR34584">
    <property type="entry name" value="NA(+)/H(+) ANTIPORTER SUBUNIT E1"/>
    <property type="match status" value="1"/>
</dbReference>
<dbReference type="Proteomes" id="UP000484885">
    <property type="component" value="Unassembled WGS sequence"/>
</dbReference>
<comment type="caution">
    <text evidence="8">The sequence shown here is derived from an EMBL/GenBank/DDBJ whole genome shotgun (WGS) entry which is preliminary data.</text>
</comment>
<feature type="transmembrane region" description="Helical" evidence="7">
    <location>
        <begin position="58"/>
        <end position="79"/>
    </location>
</feature>
<evidence type="ECO:0000256" key="4">
    <source>
        <dbReference type="ARBA" id="ARBA00022692"/>
    </source>
</evidence>
<proteinExistence type="inferred from homology"/>
<gene>
    <name evidence="8" type="ORF">G3I74_09475</name>
</gene>
<keyword evidence="5 7" id="KW-1133">Transmembrane helix</keyword>
<protein>
    <submittedName>
        <fullName evidence="8">Na+/H+ antiporter subunit E</fullName>
    </submittedName>
</protein>
<evidence type="ECO:0000313" key="8">
    <source>
        <dbReference type="EMBL" id="NDY95959.1"/>
    </source>
</evidence>
<keyword evidence="4 7" id="KW-0812">Transmembrane</keyword>
<dbReference type="GO" id="GO:0008324">
    <property type="term" value="F:monoatomic cation transmembrane transporter activity"/>
    <property type="evidence" value="ECO:0007669"/>
    <property type="project" value="InterPro"/>
</dbReference>
<evidence type="ECO:0000256" key="3">
    <source>
        <dbReference type="ARBA" id="ARBA00022475"/>
    </source>
</evidence>
<comment type="subcellular location">
    <subcellularLocation>
        <location evidence="1">Cell membrane</location>
        <topology evidence="1">Multi-pass membrane protein</topology>
    </subcellularLocation>
</comment>
<reference evidence="8 9" key="1">
    <citation type="submission" date="2020-02" db="EMBL/GenBank/DDBJ databases">
        <authorList>
            <person name="Zhang X.-Y."/>
        </authorList>
    </citation>
    <scope>NUCLEOTIDE SEQUENCE [LARGE SCALE GENOMIC DNA]</scope>
    <source>
        <strain evidence="8 9">C33</strain>
    </source>
</reference>
<evidence type="ECO:0000256" key="7">
    <source>
        <dbReference type="SAM" id="Phobius"/>
    </source>
</evidence>
<organism evidence="8 9">
    <name type="scientific">Wenzhouxiangella limi</name>
    <dbReference type="NCBI Taxonomy" id="2707351"/>
    <lineage>
        <taxon>Bacteria</taxon>
        <taxon>Pseudomonadati</taxon>
        <taxon>Pseudomonadota</taxon>
        <taxon>Gammaproteobacteria</taxon>
        <taxon>Chromatiales</taxon>
        <taxon>Wenzhouxiangellaceae</taxon>
        <taxon>Wenzhouxiangella</taxon>
    </lineage>
</organism>
<evidence type="ECO:0000256" key="5">
    <source>
        <dbReference type="ARBA" id="ARBA00022989"/>
    </source>
</evidence>
<dbReference type="PANTHER" id="PTHR34584:SF1">
    <property type="entry name" value="NA(+)_H(+) ANTIPORTER SUBUNIT E1"/>
    <property type="match status" value="1"/>
</dbReference>
<keyword evidence="9" id="KW-1185">Reference proteome</keyword>
<evidence type="ECO:0000256" key="6">
    <source>
        <dbReference type="ARBA" id="ARBA00023136"/>
    </source>
</evidence>
<dbReference type="Pfam" id="PF01899">
    <property type="entry name" value="MNHE"/>
    <property type="match status" value="1"/>
</dbReference>
<keyword evidence="6 7" id="KW-0472">Membrane</keyword>
<dbReference type="EMBL" id="JAAGSC010000041">
    <property type="protein sequence ID" value="NDY95959.1"/>
    <property type="molecule type" value="Genomic_DNA"/>
</dbReference>
<dbReference type="GO" id="GO:0005886">
    <property type="term" value="C:plasma membrane"/>
    <property type="evidence" value="ECO:0007669"/>
    <property type="project" value="UniProtKB-SubCell"/>
</dbReference>
<comment type="similarity">
    <text evidence="2">Belongs to the CPA3 antiporters (TC 2.A.63) subunit E family.</text>
</comment>
<feature type="transmembrane region" description="Helical" evidence="7">
    <location>
        <begin position="21"/>
        <end position="38"/>
    </location>
</feature>
<name>A0A845VFG2_9GAMM</name>
<keyword evidence="3" id="KW-1003">Cell membrane</keyword>
<evidence type="ECO:0000256" key="1">
    <source>
        <dbReference type="ARBA" id="ARBA00004651"/>
    </source>
</evidence>
<dbReference type="AlphaFoldDB" id="A0A845VFG2"/>
<dbReference type="RefSeq" id="WP_164211352.1">
    <property type="nucleotide sequence ID" value="NZ_JAAGSC010000041.1"/>
</dbReference>
<dbReference type="InterPro" id="IPR002758">
    <property type="entry name" value="Cation_antiport_E"/>
</dbReference>
<sequence length="157" mass="17232">MFLSLTLAGLWLAISGVYKPVIFFLGGASLILVVWIALRMRIVGDEHNPLVFSWRLPVFWLWALGQIIQANLHVARLVFSPEKISPRIVSVPVPHKSSLGKVVYGNTCTLTPGTVTIGLDRDTLVAHALDEQSAQSLVSGRLADKICWLEGSTESQQ</sequence>
<evidence type="ECO:0000313" key="9">
    <source>
        <dbReference type="Proteomes" id="UP000484885"/>
    </source>
</evidence>